<evidence type="ECO:0000256" key="6">
    <source>
        <dbReference type="SAM" id="MobiDB-lite"/>
    </source>
</evidence>
<comment type="catalytic activity">
    <reaction evidence="1 5">
        <text>[protein]-peptidylproline (omega=180) = [protein]-peptidylproline (omega=0)</text>
        <dbReference type="Rhea" id="RHEA:16237"/>
        <dbReference type="Rhea" id="RHEA-COMP:10747"/>
        <dbReference type="Rhea" id="RHEA-COMP:10748"/>
        <dbReference type="ChEBI" id="CHEBI:83833"/>
        <dbReference type="ChEBI" id="CHEBI:83834"/>
        <dbReference type="EC" id="5.2.1.8"/>
    </reaction>
</comment>
<dbReference type="PROSITE" id="PS50072">
    <property type="entry name" value="CSA_PPIASE_2"/>
    <property type="match status" value="1"/>
</dbReference>
<dbReference type="InterPro" id="IPR020892">
    <property type="entry name" value="Cyclophilin-type_PPIase_CS"/>
</dbReference>
<dbReference type="PROSITE" id="PS51257">
    <property type="entry name" value="PROKAR_LIPOPROTEIN"/>
    <property type="match status" value="1"/>
</dbReference>
<gene>
    <name evidence="8" type="ORF">ACFSUC_13880</name>
</gene>
<dbReference type="PRINTS" id="PR00153">
    <property type="entry name" value="CSAPPISMRASE"/>
</dbReference>
<evidence type="ECO:0000256" key="2">
    <source>
        <dbReference type="ARBA" id="ARBA00002388"/>
    </source>
</evidence>
<comment type="function">
    <text evidence="2 5">PPIases accelerate the folding of proteins. It catalyzes the cis-trans isomerization of proline imidic peptide bonds in oligopeptides.</text>
</comment>
<feature type="region of interest" description="Disordered" evidence="6">
    <location>
        <begin position="246"/>
        <end position="278"/>
    </location>
</feature>
<dbReference type="SUPFAM" id="SSF50891">
    <property type="entry name" value="Cyclophilin-like"/>
    <property type="match status" value="1"/>
</dbReference>
<evidence type="ECO:0000313" key="8">
    <source>
        <dbReference type="EMBL" id="MFD2672652.1"/>
    </source>
</evidence>
<name>A0ABW5RCG9_9BACL</name>
<keyword evidence="5" id="KW-0732">Signal</keyword>
<protein>
    <recommendedName>
        <fullName evidence="5">Peptidyl-prolyl cis-trans isomerase</fullName>
        <shortName evidence="5">PPIase</shortName>
        <ecNumber evidence="5">5.2.1.8</ecNumber>
    </recommendedName>
</protein>
<evidence type="ECO:0000313" key="9">
    <source>
        <dbReference type="Proteomes" id="UP001597497"/>
    </source>
</evidence>
<dbReference type="PANTHER" id="PTHR45625:SF4">
    <property type="entry name" value="PEPTIDYLPROLYL ISOMERASE DOMAIN AND WD REPEAT-CONTAINING PROTEIN 1"/>
    <property type="match status" value="1"/>
</dbReference>
<dbReference type="EC" id="5.2.1.8" evidence="5"/>
<evidence type="ECO:0000256" key="5">
    <source>
        <dbReference type="RuleBase" id="RU363019"/>
    </source>
</evidence>
<proteinExistence type="inferred from homology"/>
<comment type="similarity">
    <text evidence="5">Belongs to the cyclophilin-type PPIase family.</text>
</comment>
<feature type="domain" description="PPIase cyclophilin-type" evidence="7">
    <location>
        <begin position="119"/>
        <end position="263"/>
    </location>
</feature>
<feature type="compositionally biased region" description="Basic and acidic residues" evidence="6">
    <location>
        <begin position="261"/>
        <end position="278"/>
    </location>
</feature>
<dbReference type="RefSeq" id="WP_379930218.1">
    <property type="nucleotide sequence ID" value="NZ_JBHUMM010000043.1"/>
</dbReference>
<dbReference type="CDD" id="cd00317">
    <property type="entry name" value="cyclophilin"/>
    <property type="match status" value="1"/>
</dbReference>
<accession>A0ABW5RCG9</accession>
<dbReference type="Gene3D" id="2.40.100.10">
    <property type="entry name" value="Cyclophilin-like"/>
    <property type="match status" value="1"/>
</dbReference>
<keyword evidence="9" id="KW-1185">Reference proteome</keyword>
<keyword evidence="4 5" id="KW-0413">Isomerase</keyword>
<dbReference type="InterPro" id="IPR002130">
    <property type="entry name" value="Cyclophilin-type_PPIase_dom"/>
</dbReference>
<evidence type="ECO:0000256" key="4">
    <source>
        <dbReference type="ARBA" id="ARBA00023235"/>
    </source>
</evidence>
<dbReference type="InterPro" id="IPR044666">
    <property type="entry name" value="Cyclophilin_A-like"/>
</dbReference>
<feature type="chain" id="PRO_5044981670" description="Peptidyl-prolyl cis-trans isomerase" evidence="5">
    <location>
        <begin position="36"/>
        <end position="278"/>
    </location>
</feature>
<dbReference type="PANTHER" id="PTHR45625">
    <property type="entry name" value="PEPTIDYL-PROLYL CIS-TRANS ISOMERASE-RELATED"/>
    <property type="match status" value="1"/>
</dbReference>
<sequence length="278" mass="29790">MNGKMKNMLQHKSWRLGMIMMLALLLLFAAGCGQAKENNEAASNSQNEQSENEQANEQNEQDESESGTNGQGNQATGDGKTGAGDTQGQHDDTANAELGEPSDDSLPVVTIEMASGEVIKLELYPDQAPNTVHNFISLVADGFYDGLIFHRIIPNFVIQGGDPDGTGMGGPGYSIKGEFAGNGFKQNNLEHTKGVLSMARSQHPDSAGSQFFIMTGDSPHLDGSYAAFGKVFSGLDVVDEIVQLPRDAGDRPQEPPVMKKVTVDTKGIDYPEPEKIQS</sequence>
<evidence type="ECO:0000256" key="1">
    <source>
        <dbReference type="ARBA" id="ARBA00000971"/>
    </source>
</evidence>
<feature type="compositionally biased region" description="Low complexity" evidence="6">
    <location>
        <begin position="74"/>
        <end position="87"/>
    </location>
</feature>
<comment type="caution">
    <text evidence="8">The sequence shown here is derived from an EMBL/GenBank/DDBJ whole genome shotgun (WGS) entry which is preliminary data.</text>
</comment>
<evidence type="ECO:0000259" key="7">
    <source>
        <dbReference type="PROSITE" id="PS50072"/>
    </source>
</evidence>
<feature type="signal peptide" evidence="5">
    <location>
        <begin position="1"/>
        <end position="35"/>
    </location>
</feature>
<dbReference type="InterPro" id="IPR029000">
    <property type="entry name" value="Cyclophilin-like_dom_sf"/>
</dbReference>
<dbReference type="GO" id="GO:0003755">
    <property type="term" value="F:peptidyl-prolyl cis-trans isomerase activity"/>
    <property type="evidence" value="ECO:0007669"/>
    <property type="project" value="UniProtKB-EC"/>
</dbReference>
<dbReference type="EMBL" id="JBHUMM010000043">
    <property type="protein sequence ID" value="MFD2672652.1"/>
    <property type="molecule type" value="Genomic_DNA"/>
</dbReference>
<feature type="compositionally biased region" description="Low complexity" evidence="6">
    <location>
        <begin position="40"/>
        <end position="58"/>
    </location>
</feature>
<reference evidence="9" key="1">
    <citation type="journal article" date="2019" name="Int. J. Syst. Evol. Microbiol.">
        <title>The Global Catalogue of Microorganisms (GCM) 10K type strain sequencing project: providing services to taxonomists for standard genome sequencing and annotation.</title>
        <authorList>
            <consortium name="The Broad Institute Genomics Platform"/>
            <consortium name="The Broad Institute Genome Sequencing Center for Infectious Disease"/>
            <person name="Wu L."/>
            <person name="Ma J."/>
        </authorList>
    </citation>
    <scope>NUCLEOTIDE SEQUENCE [LARGE SCALE GENOMIC DNA]</scope>
    <source>
        <strain evidence="9">KCTC 33676</strain>
    </source>
</reference>
<dbReference type="Proteomes" id="UP001597497">
    <property type="component" value="Unassembled WGS sequence"/>
</dbReference>
<feature type="region of interest" description="Disordered" evidence="6">
    <location>
        <begin position="39"/>
        <end position="107"/>
    </location>
</feature>
<keyword evidence="3 5" id="KW-0697">Rotamase</keyword>
<evidence type="ECO:0000256" key="3">
    <source>
        <dbReference type="ARBA" id="ARBA00023110"/>
    </source>
</evidence>
<organism evidence="8 9">
    <name type="scientific">Marinicrinis sediminis</name>
    <dbReference type="NCBI Taxonomy" id="1652465"/>
    <lineage>
        <taxon>Bacteria</taxon>
        <taxon>Bacillati</taxon>
        <taxon>Bacillota</taxon>
        <taxon>Bacilli</taxon>
        <taxon>Bacillales</taxon>
        <taxon>Paenibacillaceae</taxon>
    </lineage>
</organism>
<dbReference type="PROSITE" id="PS00170">
    <property type="entry name" value="CSA_PPIASE_1"/>
    <property type="match status" value="1"/>
</dbReference>
<dbReference type="Pfam" id="PF00160">
    <property type="entry name" value="Pro_isomerase"/>
    <property type="match status" value="1"/>
</dbReference>